<dbReference type="EMBL" id="CAJPVJ010020992">
    <property type="protein sequence ID" value="CAG2177822.1"/>
    <property type="molecule type" value="Genomic_DNA"/>
</dbReference>
<evidence type="ECO:0000313" key="2">
    <source>
        <dbReference type="EMBL" id="CAD7660686.1"/>
    </source>
</evidence>
<feature type="compositionally biased region" description="Basic and acidic residues" evidence="1">
    <location>
        <begin position="395"/>
        <end position="405"/>
    </location>
</feature>
<keyword evidence="3" id="KW-1185">Reference proteome</keyword>
<organism evidence="2">
    <name type="scientific">Oppiella nova</name>
    <dbReference type="NCBI Taxonomy" id="334625"/>
    <lineage>
        <taxon>Eukaryota</taxon>
        <taxon>Metazoa</taxon>
        <taxon>Ecdysozoa</taxon>
        <taxon>Arthropoda</taxon>
        <taxon>Chelicerata</taxon>
        <taxon>Arachnida</taxon>
        <taxon>Acari</taxon>
        <taxon>Acariformes</taxon>
        <taxon>Sarcoptiformes</taxon>
        <taxon>Oribatida</taxon>
        <taxon>Brachypylina</taxon>
        <taxon>Oppioidea</taxon>
        <taxon>Oppiidae</taxon>
        <taxon>Oppiella</taxon>
    </lineage>
</organism>
<proteinExistence type="predicted"/>
<sequence length="465" mass="51104">MDVNLTDLDVGCEPSVVPLVLDVLSYASQSSPKIQSLGLLRDGETLIKAISAFERQTRWQSSRVIDLYFKYKNDAIHGYAFIDGWLDAYYGANQVIVTDGFRFAGNDDVLAVALLVLNVLYVQRVSLAYDLKTRLEALWVDAGAPADALVVRLRTRAQLNDSHPGLHSCAHQLFSGHSLQEFQSIQQRLTQMAQQKLITDQMKRLDEKEILLRRQSQEMADLGAKMLALMAEVTDLKQTNAILTTEVKWQMSAAKELNQTVAKLEHENRVLKQLALRNSSYILNGIVGNESDTGATTTGAAADISRQGSVATAGDDNDTSDSVSDTDVAFKRLSLSSDNHPKASEDTDSSTEIEDITDSGNHSDAATDDLLLELCQPLVTVAANEENNAINGNERNGRNGSRDDSVRTLNSWEEFFANDSNNTTQDVMSAGREETATTVHTTDTYHKSNQSLGTNDNRISALILN</sequence>
<feature type="region of interest" description="Disordered" evidence="1">
    <location>
        <begin position="386"/>
        <end position="405"/>
    </location>
</feature>
<dbReference type="Proteomes" id="UP000728032">
    <property type="component" value="Unassembled WGS sequence"/>
</dbReference>
<protein>
    <submittedName>
        <fullName evidence="2">Uncharacterized protein</fullName>
    </submittedName>
</protein>
<feature type="compositionally biased region" description="Acidic residues" evidence="1">
    <location>
        <begin position="346"/>
        <end position="357"/>
    </location>
</feature>
<dbReference type="OrthoDB" id="6511752at2759"/>
<reference evidence="2" key="1">
    <citation type="submission" date="2020-11" db="EMBL/GenBank/DDBJ databases">
        <authorList>
            <person name="Tran Van P."/>
        </authorList>
    </citation>
    <scope>NUCLEOTIDE SEQUENCE</scope>
</reference>
<dbReference type="AlphaFoldDB" id="A0A7R9MK06"/>
<evidence type="ECO:0000256" key="1">
    <source>
        <dbReference type="SAM" id="MobiDB-lite"/>
    </source>
</evidence>
<name>A0A7R9MK06_9ACAR</name>
<evidence type="ECO:0000313" key="3">
    <source>
        <dbReference type="Proteomes" id="UP000728032"/>
    </source>
</evidence>
<accession>A0A7R9MK06</accession>
<feature type="region of interest" description="Disordered" evidence="1">
    <location>
        <begin position="332"/>
        <end position="364"/>
    </location>
</feature>
<gene>
    <name evidence="2" type="ORF">ONB1V03_LOCUS17249</name>
</gene>
<dbReference type="EMBL" id="OC935817">
    <property type="protein sequence ID" value="CAD7660686.1"/>
    <property type="molecule type" value="Genomic_DNA"/>
</dbReference>